<dbReference type="GeneID" id="5054125"/>
<accession>A0A7L4P769</accession>
<sequence>MDWTTWLYLLSHLVNLIPASRERPIYAYREGDRVVICIVDAPDDLLLRYIDVEGYHIQPTYLALYGEIQRREDGVYIKKGSGGAVVVQPAGSAGRVALVSDKHIYTVKIGKRGSCPHVRSI</sequence>
<protein>
    <submittedName>
        <fullName evidence="1">Uncharacterized protein</fullName>
    </submittedName>
</protein>
<gene>
    <name evidence="1" type="ORF">HC235_01185</name>
</gene>
<name>A0A7L4P769_9CREN</name>
<dbReference type="AlphaFoldDB" id="A0A7L4P769"/>
<organism evidence="1 2">
    <name type="scientific">Pyrobaculum arsenaticum</name>
    <dbReference type="NCBI Taxonomy" id="121277"/>
    <lineage>
        <taxon>Archaea</taxon>
        <taxon>Thermoproteota</taxon>
        <taxon>Thermoprotei</taxon>
        <taxon>Thermoproteales</taxon>
        <taxon>Thermoproteaceae</taxon>
        <taxon>Pyrobaculum</taxon>
    </lineage>
</organism>
<comment type="caution">
    <text evidence="1">The sequence shown here is derived from an EMBL/GenBank/DDBJ whole genome shotgun (WGS) entry which is preliminary data.</text>
</comment>
<reference evidence="1 2" key="1">
    <citation type="journal article" date="2020" name="Nat. Commun.">
        <title>The structures of two archaeal type IV pili illuminate evolutionary relationships.</title>
        <authorList>
            <person name="Wang F."/>
            <person name="Baquero D.P."/>
            <person name="Su Z."/>
            <person name="Beltran L.C."/>
            <person name="Prangishvili D."/>
            <person name="Krupovic M."/>
            <person name="Egelman E.H."/>
        </authorList>
    </citation>
    <scope>NUCLEOTIDE SEQUENCE [LARGE SCALE GENOMIC DNA]</scope>
    <source>
        <strain evidence="1 2">2GA</strain>
    </source>
</reference>
<evidence type="ECO:0000313" key="1">
    <source>
        <dbReference type="EMBL" id="NYR14603.1"/>
    </source>
</evidence>
<dbReference type="EMBL" id="JAAVJF010000001">
    <property type="protein sequence ID" value="NYR14603.1"/>
    <property type="molecule type" value="Genomic_DNA"/>
</dbReference>
<dbReference type="Proteomes" id="UP000554766">
    <property type="component" value="Unassembled WGS sequence"/>
</dbReference>
<proteinExistence type="predicted"/>
<dbReference type="RefSeq" id="WP_011900362.1">
    <property type="nucleotide sequence ID" value="NZ_JAAVJF010000001.1"/>
</dbReference>
<dbReference type="OMA" id="HIQPTYL"/>
<keyword evidence="2" id="KW-1185">Reference proteome</keyword>
<evidence type="ECO:0000313" key="2">
    <source>
        <dbReference type="Proteomes" id="UP000554766"/>
    </source>
</evidence>